<dbReference type="InterPro" id="IPR022085">
    <property type="entry name" value="OpdG"/>
</dbReference>
<dbReference type="EMBL" id="AP024420">
    <property type="protein sequence ID" value="BCR89962.1"/>
    <property type="molecule type" value="Genomic_DNA"/>
</dbReference>
<sequence>MADRYDEYAEYDPDLILTPEFQLLQNLVKNPNDSPEEAVQQVVELTKAEALSGKWPENTIGGDFAWNISHLALDIATNTKPENQLNLLDFLKKLQKVAVMDPRTGEQLMHDHEKLWTELPCVGYYSSGLQDFSHFTQHTPEEMEKWENRNTFFARATATSKPLDDKSDSFDPLDFSLLAYFELNGAFEPEDVYETAVRTVCIWYIHAAEKLWYNCRMGRDHTNENTPDRKFDLNKWGFWKRELIAASGVYEEGGTQKLIKEAMECRLYGWLKIKVLL</sequence>
<organism evidence="1 2">
    <name type="scientific">Aspergillus chevalieri</name>
    <name type="common">Eurotium chevalieri</name>
    <dbReference type="NCBI Taxonomy" id="182096"/>
    <lineage>
        <taxon>Eukaryota</taxon>
        <taxon>Fungi</taxon>
        <taxon>Dikarya</taxon>
        <taxon>Ascomycota</taxon>
        <taxon>Pezizomycotina</taxon>
        <taxon>Eurotiomycetes</taxon>
        <taxon>Eurotiomycetidae</taxon>
        <taxon>Eurotiales</taxon>
        <taxon>Aspergillaceae</taxon>
        <taxon>Aspergillus</taxon>
        <taxon>Aspergillus subgen. Aspergillus</taxon>
    </lineage>
</organism>
<gene>
    <name evidence="1" type="ORF">ACHE_51160S</name>
</gene>
<dbReference type="PANTHER" id="PTHR38797">
    <property type="entry name" value="NUCLEAR PORE COMPLEX PROTEIN NUP85-RELATED"/>
    <property type="match status" value="1"/>
</dbReference>
<reference evidence="1" key="2">
    <citation type="submission" date="2021-02" db="EMBL/GenBank/DDBJ databases">
        <title>Aspergillus chevalieri M1 genome sequence.</title>
        <authorList>
            <person name="Kadooka C."/>
            <person name="Mori K."/>
            <person name="Futagami T."/>
        </authorList>
    </citation>
    <scope>NUCLEOTIDE SEQUENCE</scope>
    <source>
        <strain evidence="1">M1</strain>
    </source>
</reference>
<evidence type="ECO:0000313" key="1">
    <source>
        <dbReference type="EMBL" id="BCR89962.1"/>
    </source>
</evidence>
<evidence type="ECO:0000313" key="2">
    <source>
        <dbReference type="Proteomes" id="UP000637239"/>
    </source>
</evidence>
<dbReference type="AlphaFoldDB" id="A0A7R7VSL1"/>
<name>A0A7R7VSL1_ASPCH</name>
<dbReference type="KEGG" id="ache:ACHE_51160S"/>
<dbReference type="Pfam" id="PF12311">
    <property type="entry name" value="DUF3632"/>
    <property type="match status" value="1"/>
</dbReference>
<dbReference type="InterPro" id="IPR053204">
    <property type="entry name" value="Oxopyrrolidines_Biosynth-assoc"/>
</dbReference>
<proteinExistence type="predicted"/>
<dbReference type="Proteomes" id="UP000637239">
    <property type="component" value="Chromosome 5"/>
</dbReference>
<protein>
    <submittedName>
        <fullName evidence="1">Uncharacterized protein</fullName>
    </submittedName>
</protein>
<reference evidence="1" key="1">
    <citation type="submission" date="2021-01" db="EMBL/GenBank/DDBJ databases">
        <authorList>
            <consortium name="Aspergillus chevalieri M1 genome sequencing consortium"/>
            <person name="Kazuki M."/>
            <person name="Futagami T."/>
        </authorList>
    </citation>
    <scope>NUCLEOTIDE SEQUENCE</scope>
    <source>
        <strain evidence="1">M1</strain>
    </source>
</reference>
<keyword evidence="2" id="KW-1185">Reference proteome</keyword>
<accession>A0A7R7VSL1</accession>
<dbReference type="PANTHER" id="PTHR38797:SF6">
    <property type="match status" value="1"/>
</dbReference>
<dbReference type="GeneID" id="66984320"/>
<dbReference type="RefSeq" id="XP_043138484.1">
    <property type="nucleotide sequence ID" value="XM_043280956.1"/>
</dbReference>